<dbReference type="PANTHER" id="PTHR34072">
    <property type="entry name" value="ENZYMATIC POLYPROTEIN-RELATED"/>
    <property type="match status" value="1"/>
</dbReference>
<protein>
    <recommendedName>
        <fullName evidence="1">Reverse transcriptase/retrotransposon-derived protein RNase H-like domain-containing protein</fullName>
    </recommendedName>
</protein>
<dbReference type="Proteomes" id="UP000757232">
    <property type="component" value="Unassembled WGS sequence"/>
</dbReference>
<dbReference type="FunFam" id="3.30.70.270:FF:000020">
    <property type="entry name" value="Transposon Tf2-6 polyprotein-like Protein"/>
    <property type="match status" value="1"/>
</dbReference>
<dbReference type="EMBL" id="LNZH02000187">
    <property type="protein sequence ID" value="OCB87831.1"/>
    <property type="molecule type" value="Genomic_DNA"/>
</dbReference>
<evidence type="ECO:0000313" key="2">
    <source>
        <dbReference type="EMBL" id="OCB87831.1"/>
    </source>
</evidence>
<organism evidence="2 3">
    <name type="scientific">Sanghuangporus baumii</name>
    <name type="common">Phellinus baumii</name>
    <dbReference type="NCBI Taxonomy" id="108892"/>
    <lineage>
        <taxon>Eukaryota</taxon>
        <taxon>Fungi</taxon>
        <taxon>Dikarya</taxon>
        <taxon>Basidiomycota</taxon>
        <taxon>Agaricomycotina</taxon>
        <taxon>Agaricomycetes</taxon>
        <taxon>Hymenochaetales</taxon>
        <taxon>Hymenochaetaceae</taxon>
        <taxon>Sanghuangporus</taxon>
    </lineage>
</organism>
<dbReference type="InterPro" id="IPR043128">
    <property type="entry name" value="Rev_trsase/Diguanyl_cyclase"/>
</dbReference>
<reference evidence="2" key="1">
    <citation type="submission" date="2016-06" db="EMBL/GenBank/DDBJ databases">
        <title>Draft Genome sequence of the fungus Inonotus baumii.</title>
        <authorList>
            <person name="Zhu H."/>
            <person name="Lin W."/>
        </authorList>
    </citation>
    <scope>NUCLEOTIDE SEQUENCE</scope>
    <source>
        <strain evidence="2">821</strain>
    </source>
</reference>
<dbReference type="Pfam" id="PF17919">
    <property type="entry name" value="RT_RNaseH_2"/>
    <property type="match status" value="1"/>
</dbReference>
<accession>A0A9Q5HXN9</accession>
<dbReference type="InterPro" id="IPR043502">
    <property type="entry name" value="DNA/RNA_pol_sf"/>
</dbReference>
<dbReference type="OrthoDB" id="3018369at2759"/>
<evidence type="ECO:0000313" key="3">
    <source>
        <dbReference type="Proteomes" id="UP000757232"/>
    </source>
</evidence>
<dbReference type="SUPFAM" id="SSF56672">
    <property type="entry name" value="DNA/RNA polymerases"/>
    <property type="match status" value="1"/>
</dbReference>
<proteinExistence type="predicted"/>
<dbReference type="AlphaFoldDB" id="A0A9Q5HXN9"/>
<evidence type="ECO:0000259" key="1">
    <source>
        <dbReference type="Pfam" id="PF17919"/>
    </source>
</evidence>
<feature type="domain" description="Reverse transcriptase/retrotransposon-derived protein RNase H-like" evidence="1">
    <location>
        <begin position="56"/>
        <end position="131"/>
    </location>
</feature>
<comment type="caution">
    <text evidence="2">The sequence shown here is derived from an EMBL/GenBank/DDBJ whole genome shotgun (WGS) entry which is preliminary data.</text>
</comment>
<keyword evidence="3" id="KW-1185">Reference proteome</keyword>
<gene>
    <name evidence="2" type="ORF">A7U60_g4964</name>
</gene>
<dbReference type="Gene3D" id="3.30.70.270">
    <property type="match status" value="1"/>
</dbReference>
<dbReference type="InterPro" id="IPR041577">
    <property type="entry name" value="RT_RNaseH_2"/>
</dbReference>
<sequence length="166" mass="19413">MDPKKTATVQDWPVPKNIHELQQFLGLENWLWCFVKDYSSVVKPLTTLMGKVEWKWGEEEKAAFEELKRHLSSPPILAILNNEDPFRVEADASDFATGGVLLQKQEDKWKVIAYQSLTFLEVEHNYEIYDKGERDNKNVTFVKKEWLVRGTVQMLREVLIDKVMEA</sequence>
<name>A0A9Q5HXN9_SANBA</name>